<dbReference type="EMBL" id="AP019735">
    <property type="protein sequence ID" value="BBL04221.1"/>
    <property type="molecule type" value="Genomic_DNA"/>
</dbReference>
<sequence length="330" mass="36723">MQPTTMNHDVFISYSSRNKPTALAICHVLEEHGVRCWMAPRDIPPGADYGDVIDEAIVACRLFVLVFSEPASLSQWVKGELNLAFTEKKIIIPYRIDETPLKGAMRLILNQTHWVDAYPDAESKFGELVEAAERFLGRPAVGAFRTEPVVPPSAPTPAPARRYKVGDYYNVDGKRGVVFEVDTTGEHGKIVSLTEKGLYWSTDEEYDRAIVTGAIHRAEGLWNQRIIERIDGWREKYPAFAWCAAQGDGWYLPAIEEVKILLLNKTVHDVVNRTLERVGGVALSAGGTEAWYWSSTEVDEYCAVDVILACGEECCEPKAADPSVRAVSAF</sequence>
<dbReference type="Proteomes" id="UP000318946">
    <property type="component" value="Chromosome"/>
</dbReference>
<dbReference type="KEGG" id="acou:A5CBH24_15340"/>
<evidence type="ECO:0000259" key="1">
    <source>
        <dbReference type="PROSITE" id="PS50104"/>
    </source>
</evidence>
<dbReference type="Pfam" id="PF13676">
    <property type="entry name" value="TIR_2"/>
    <property type="match status" value="1"/>
</dbReference>
<dbReference type="InterPro" id="IPR000157">
    <property type="entry name" value="TIR_dom"/>
</dbReference>
<organism evidence="2 3">
    <name type="scientific">Alistipes communis</name>
    <dbReference type="NCBI Taxonomy" id="2585118"/>
    <lineage>
        <taxon>Bacteria</taxon>
        <taxon>Pseudomonadati</taxon>
        <taxon>Bacteroidota</taxon>
        <taxon>Bacteroidia</taxon>
        <taxon>Bacteroidales</taxon>
        <taxon>Rikenellaceae</taxon>
        <taxon>Alistipes</taxon>
    </lineage>
</organism>
<keyword evidence="3" id="KW-1185">Reference proteome</keyword>
<protein>
    <recommendedName>
        <fullName evidence="1">TIR domain-containing protein</fullName>
    </recommendedName>
</protein>
<dbReference type="InterPro" id="IPR035897">
    <property type="entry name" value="Toll_tir_struct_dom_sf"/>
</dbReference>
<dbReference type="GO" id="GO:0007165">
    <property type="term" value="P:signal transduction"/>
    <property type="evidence" value="ECO:0007669"/>
    <property type="project" value="InterPro"/>
</dbReference>
<dbReference type="SMART" id="SM00255">
    <property type="entry name" value="TIR"/>
    <property type="match status" value="1"/>
</dbReference>
<dbReference type="Gene3D" id="3.40.50.10140">
    <property type="entry name" value="Toll/interleukin-1 receptor homology (TIR) domain"/>
    <property type="match status" value="1"/>
</dbReference>
<accession>A0A4Y1WT19</accession>
<name>A0A4Y1WT19_9BACT</name>
<proteinExistence type="predicted"/>
<feature type="domain" description="TIR" evidence="1">
    <location>
        <begin position="6"/>
        <end position="136"/>
    </location>
</feature>
<dbReference type="AlphaFoldDB" id="A0A4Y1WT19"/>
<evidence type="ECO:0000313" key="2">
    <source>
        <dbReference type="EMBL" id="BBL04221.1"/>
    </source>
</evidence>
<dbReference type="PANTHER" id="PTHR47508:SF1">
    <property type="entry name" value="NON-SPECIFIC SERINE_THREONINE PROTEIN KINASE"/>
    <property type="match status" value="1"/>
</dbReference>
<dbReference type="SUPFAM" id="SSF52200">
    <property type="entry name" value="Toll/Interleukin receptor TIR domain"/>
    <property type="match status" value="1"/>
</dbReference>
<reference evidence="3" key="1">
    <citation type="submission" date="2019-06" db="EMBL/GenBank/DDBJ databases">
        <title>Alistipes onderdonkii subsp. vulgaris subsp. nov., Alistipes dispar sp. nov. and Alistipes communis sp. nov., isolated from human faeces, and creation of Alistipes onderdonkii subsp. onderdonkii subsp. nov.</title>
        <authorList>
            <person name="Sakamoto M."/>
            <person name="Ikeyama N."/>
            <person name="Ogata Y."/>
            <person name="Suda W."/>
            <person name="Iino T."/>
            <person name="Hattori M."/>
            <person name="Ohkuma M."/>
        </authorList>
    </citation>
    <scope>NUCLEOTIDE SEQUENCE [LARGE SCALE GENOMIC DNA]</scope>
    <source>
        <strain evidence="3">5CBH24</strain>
    </source>
</reference>
<dbReference type="PANTHER" id="PTHR47508">
    <property type="entry name" value="SAM DOMAIN-CONTAINING PROTEIN-RELATED"/>
    <property type="match status" value="1"/>
</dbReference>
<evidence type="ECO:0000313" key="3">
    <source>
        <dbReference type="Proteomes" id="UP000318946"/>
    </source>
</evidence>
<dbReference type="PROSITE" id="PS50104">
    <property type="entry name" value="TIR"/>
    <property type="match status" value="1"/>
</dbReference>
<gene>
    <name evidence="2" type="ORF">A5CBH24_15340</name>
</gene>